<evidence type="ECO:0000256" key="5">
    <source>
        <dbReference type="SAM" id="MobiDB-lite"/>
    </source>
</evidence>
<evidence type="ECO:0000256" key="1">
    <source>
        <dbReference type="ARBA" id="ARBA00004141"/>
    </source>
</evidence>
<feature type="transmembrane region" description="Helical" evidence="6">
    <location>
        <begin position="552"/>
        <end position="573"/>
    </location>
</feature>
<dbReference type="AlphaFoldDB" id="A0A0D1WD35"/>
<dbReference type="EMBL" id="KN846951">
    <property type="protein sequence ID" value="KIV86635.1"/>
    <property type="molecule type" value="Genomic_DNA"/>
</dbReference>
<dbReference type="FunFam" id="1.20.1250.20:FF:000011">
    <property type="entry name" value="MFS multidrug transporter, putative"/>
    <property type="match status" value="1"/>
</dbReference>
<dbReference type="SUPFAM" id="SSF103473">
    <property type="entry name" value="MFS general substrate transporter"/>
    <property type="match status" value="1"/>
</dbReference>
<dbReference type="GO" id="GO:1990961">
    <property type="term" value="P:xenobiotic detoxification by transmembrane export across the plasma membrane"/>
    <property type="evidence" value="ECO:0007669"/>
    <property type="project" value="TreeGrafter"/>
</dbReference>
<feature type="transmembrane region" description="Helical" evidence="6">
    <location>
        <begin position="274"/>
        <end position="296"/>
    </location>
</feature>
<dbReference type="OrthoDB" id="3357846at2759"/>
<dbReference type="PANTHER" id="PTHR23502">
    <property type="entry name" value="MAJOR FACILITATOR SUPERFAMILY"/>
    <property type="match status" value="1"/>
</dbReference>
<dbReference type="GO" id="GO:0005886">
    <property type="term" value="C:plasma membrane"/>
    <property type="evidence" value="ECO:0007669"/>
    <property type="project" value="UniProtKB-ARBA"/>
</dbReference>
<keyword evidence="3 6" id="KW-1133">Transmembrane helix</keyword>
<organism evidence="8 9">
    <name type="scientific">Exophiala sideris</name>
    <dbReference type="NCBI Taxonomy" id="1016849"/>
    <lineage>
        <taxon>Eukaryota</taxon>
        <taxon>Fungi</taxon>
        <taxon>Dikarya</taxon>
        <taxon>Ascomycota</taxon>
        <taxon>Pezizomycotina</taxon>
        <taxon>Eurotiomycetes</taxon>
        <taxon>Chaetothyriomycetidae</taxon>
        <taxon>Chaetothyriales</taxon>
        <taxon>Herpotrichiellaceae</taxon>
        <taxon>Exophiala</taxon>
    </lineage>
</organism>
<feature type="transmembrane region" description="Helical" evidence="6">
    <location>
        <begin position="420"/>
        <end position="439"/>
    </location>
</feature>
<dbReference type="HOGENOM" id="CLU_008455_11_1_1"/>
<evidence type="ECO:0000256" key="3">
    <source>
        <dbReference type="ARBA" id="ARBA00022989"/>
    </source>
</evidence>
<feature type="domain" description="Major facilitator superfamily (MFS) profile" evidence="7">
    <location>
        <begin position="147"/>
        <end position="579"/>
    </location>
</feature>
<feature type="compositionally biased region" description="Polar residues" evidence="5">
    <location>
        <begin position="92"/>
        <end position="112"/>
    </location>
</feature>
<dbReference type="GO" id="GO:0042910">
    <property type="term" value="F:xenobiotic transmembrane transporter activity"/>
    <property type="evidence" value="ECO:0007669"/>
    <property type="project" value="InterPro"/>
</dbReference>
<dbReference type="Pfam" id="PF07690">
    <property type="entry name" value="MFS_1"/>
    <property type="match status" value="1"/>
</dbReference>
<evidence type="ECO:0000256" key="4">
    <source>
        <dbReference type="ARBA" id="ARBA00023136"/>
    </source>
</evidence>
<reference evidence="8 9" key="1">
    <citation type="submission" date="2015-01" db="EMBL/GenBank/DDBJ databases">
        <title>The Genome Sequence of Exophiala sideris CBS121828.</title>
        <authorList>
            <consortium name="The Broad Institute Genomics Platform"/>
            <person name="Cuomo C."/>
            <person name="de Hoog S."/>
            <person name="Gorbushina A."/>
            <person name="Stielow B."/>
            <person name="Teixiera M."/>
            <person name="Abouelleil A."/>
            <person name="Chapman S.B."/>
            <person name="Priest M."/>
            <person name="Young S.K."/>
            <person name="Wortman J."/>
            <person name="Nusbaum C."/>
            <person name="Birren B."/>
        </authorList>
    </citation>
    <scope>NUCLEOTIDE SEQUENCE [LARGE SCALE GENOMIC DNA]</scope>
    <source>
        <strain evidence="8 9">CBS 121828</strain>
    </source>
</reference>
<feature type="transmembrane region" description="Helical" evidence="6">
    <location>
        <begin position="485"/>
        <end position="509"/>
    </location>
</feature>
<feature type="transmembrane region" description="Helical" evidence="6">
    <location>
        <begin position="460"/>
        <end position="479"/>
    </location>
</feature>
<dbReference type="STRING" id="1016849.A0A0D1WD35"/>
<proteinExistence type="predicted"/>
<name>A0A0D1WD35_9EURO</name>
<dbReference type="GO" id="GO:0015244">
    <property type="term" value="F:fluconazole transmembrane transporter activity"/>
    <property type="evidence" value="ECO:0007669"/>
    <property type="project" value="TreeGrafter"/>
</dbReference>
<dbReference type="InterPro" id="IPR001958">
    <property type="entry name" value="Tet-R_TetA/multi-R_MdtG-like"/>
</dbReference>
<dbReference type="CDD" id="cd17323">
    <property type="entry name" value="MFS_Tpo1_MDR_like"/>
    <property type="match status" value="1"/>
</dbReference>
<feature type="region of interest" description="Disordered" evidence="5">
    <location>
        <begin position="46"/>
        <end position="112"/>
    </location>
</feature>
<evidence type="ECO:0000259" key="7">
    <source>
        <dbReference type="PROSITE" id="PS50850"/>
    </source>
</evidence>
<feature type="transmembrane region" description="Helical" evidence="6">
    <location>
        <begin position="181"/>
        <end position="201"/>
    </location>
</feature>
<feature type="transmembrane region" description="Helical" evidence="6">
    <location>
        <begin position="308"/>
        <end position="333"/>
    </location>
</feature>
<dbReference type="NCBIfam" id="TIGR00880">
    <property type="entry name" value="2_A_01_02"/>
    <property type="match status" value="1"/>
</dbReference>
<keyword evidence="4 6" id="KW-0472">Membrane</keyword>
<feature type="transmembrane region" description="Helical" evidence="6">
    <location>
        <begin position="213"/>
        <end position="234"/>
    </location>
</feature>
<evidence type="ECO:0000313" key="9">
    <source>
        <dbReference type="Proteomes" id="UP000053599"/>
    </source>
</evidence>
<evidence type="ECO:0000256" key="2">
    <source>
        <dbReference type="ARBA" id="ARBA00022692"/>
    </source>
</evidence>
<dbReference type="PROSITE" id="PS50850">
    <property type="entry name" value="MFS"/>
    <property type="match status" value="1"/>
</dbReference>
<protein>
    <recommendedName>
        <fullName evidence="7">Major facilitator superfamily (MFS) profile domain-containing protein</fullName>
    </recommendedName>
</protein>
<dbReference type="InterPro" id="IPR020846">
    <property type="entry name" value="MFS_dom"/>
</dbReference>
<dbReference type="InterPro" id="IPR011701">
    <property type="entry name" value="MFS"/>
</dbReference>
<evidence type="ECO:0000313" key="8">
    <source>
        <dbReference type="EMBL" id="KIV86635.1"/>
    </source>
</evidence>
<feature type="transmembrane region" description="Helical" evidence="6">
    <location>
        <begin position="146"/>
        <end position="169"/>
    </location>
</feature>
<dbReference type="InterPro" id="IPR036259">
    <property type="entry name" value="MFS_trans_sf"/>
</dbReference>
<sequence>MAELFRDTVAGQFIRLITGRKILQYPEERDPSIWQKYLNVEKSANMAMHGSTDPPSAEEKERLDTDASPEDDAANLQSPDHNPHHQRRGSPAESSTTTVDNDNRLVNTLSNTKVDVEKGRNADIVDWYGPEDPDNPQNWSTSKKTWVTFEVCLLTFSVYIGSAIYTAGIEDVSQVFGVSRVAATLGLTLFVLGYGVGPMLWSPMSEVPQFGRSPIYIGTLALFVVLQVPTALATNFGMLLAFRFITGFVGSPSLATGGATIADMYTPAKRTYGMAVWGIGAILGPTMGPLIGGFAAENKGWSWTIWELMWLSGFTLILLIFLLPETSSANILYRRTMRLRRLTGNDKLICEPQLIGEQMTGREIVMMVLVRPFTLCFTEPMVLLLNLYIALIYGLLYIWFESFPIVFINIYGFNLGTEGLAFLGILIGAFVVIGPFTWYQKKYIEPKFNEKGELQPEWRLPPSFVGGFCIPICLFWFGWSARPDIHWIMPIIGSSFFSIGAFLLFNSVLNYLTDAYPTYAASVLAGNDFLRSSWGAAFPLFATGMYNNLGVGWASSTLAFISIAFIPIPFLLFKYGEKLRMKSKYAQKDY</sequence>
<dbReference type="PANTHER" id="PTHR23502:SF23">
    <property type="entry name" value="FLUCONAZOLE RESISTANCE PROTEIN 1"/>
    <property type="match status" value="1"/>
</dbReference>
<comment type="subcellular location">
    <subcellularLocation>
        <location evidence="1">Membrane</location>
        <topology evidence="1">Multi-pass membrane protein</topology>
    </subcellularLocation>
</comment>
<accession>A0A0D1WD35</accession>
<feature type="transmembrane region" description="Helical" evidence="6">
    <location>
        <begin position="240"/>
        <end position="262"/>
    </location>
</feature>
<gene>
    <name evidence="8" type="ORF">PV11_02235</name>
</gene>
<keyword evidence="2 6" id="KW-0812">Transmembrane</keyword>
<dbReference type="Gene3D" id="1.20.1250.20">
    <property type="entry name" value="MFS general substrate transporter like domains"/>
    <property type="match status" value="1"/>
</dbReference>
<dbReference type="Proteomes" id="UP000053599">
    <property type="component" value="Unassembled WGS sequence"/>
</dbReference>
<evidence type="ECO:0000256" key="6">
    <source>
        <dbReference type="SAM" id="Phobius"/>
    </source>
</evidence>